<evidence type="ECO:0000313" key="2">
    <source>
        <dbReference type="EMBL" id="MPD01375.1"/>
    </source>
</evidence>
<dbReference type="AlphaFoldDB" id="A0A5B7K9P8"/>
<evidence type="ECO:0000256" key="1">
    <source>
        <dbReference type="SAM" id="MobiDB-lite"/>
    </source>
</evidence>
<feature type="compositionally biased region" description="Polar residues" evidence="1">
    <location>
        <begin position="8"/>
        <end position="22"/>
    </location>
</feature>
<sequence length="45" mass="5260">MELPSKRCSLTTSQKNRSTRPPSRNRWIIYGSEHSGVREDDLRIT</sequence>
<evidence type="ECO:0000313" key="3">
    <source>
        <dbReference type="Proteomes" id="UP000324222"/>
    </source>
</evidence>
<reference evidence="2 3" key="1">
    <citation type="submission" date="2019-05" db="EMBL/GenBank/DDBJ databases">
        <title>Another draft genome of Portunus trituberculatus and its Hox gene families provides insights of decapod evolution.</title>
        <authorList>
            <person name="Jeong J.-H."/>
            <person name="Song I."/>
            <person name="Kim S."/>
            <person name="Choi T."/>
            <person name="Kim D."/>
            <person name="Ryu S."/>
            <person name="Kim W."/>
        </authorList>
    </citation>
    <scope>NUCLEOTIDE SEQUENCE [LARGE SCALE GENOMIC DNA]</scope>
    <source>
        <tissue evidence="2">Muscle</tissue>
    </source>
</reference>
<feature type="region of interest" description="Disordered" evidence="1">
    <location>
        <begin position="1"/>
        <end position="26"/>
    </location>
</feature>
<comment type="caution">
    <text evidence="2">The sequence shown here is derived from an EMBL/GenBank/DDBJ whole genome shotgun (WGS) entry which is preliminary data.</text>
</comment>
<name>A0A5B7K9P8_PORTR</name>
<dbReference type="EMBL" id="VSRR010126899">
    <property type="protein sequence ID" value="MPD01375.1"/>
    <property type="molecule type" value="Genomic_DNA"/>
</dbReference>
<proteinExistence type="predicted"/>
<dbReference type="Proteomes" id="UP000324222">
    <property type="component" value="Unassembled WGS sequence"/>
</dbReference>
<accession>A0A5B7K9P8</accession>
<keyword evidence="3" id="KW-1185">Reference proteome</keyword>
<organism evidence="2 3">
    <name type="scientific">Portunus trituberculatus</name>
    <name type="common">Swimming crab</name>
    <name type="synonym">Neptunus trituberculatus</name>
    <dbReference type="NCBI Taxonomy" id="210409"/>
    <lineage>
        <taxon>Eukaryota</taxon>
        <taxon>Metazoa</taxon>
        <taxon>Ecdysozoa</taxon>
        <taxon>Arthropoda</taxon>
        <taxon>Crustacea</taxon>
        <taxon>Multicrustacea</taxon>
        <taxon>Malacostraca</taxon>
        <taxon>Eumalacostraca</taxon>
        <taxon>Eucarida</taxon>
        <taxon>Decapoda</taxon>
        <taxon>Pleocyemata</taxon>
        <taxon>Brachyura</taxon>
        <taxon>Eubrachyura</taxon>
        <taxon>Portunoidea</taxon>
        <taxon>Portunidae</taxon>
        <taxon>Portuninae</taxon>
        <taxon>Portunus</taxon>
    </lineage>
</organism>
<protein>
    <submittedName>
        <fullName evidence="2">Uncharacterized protein</fullName>
    </submittedName>
</protein>
<gene>
    <name evidence="2" type="ORF">E2C01_096898</name>
</gene>